<accession>A0A4Q1K9D1</accession>
<organism evidence="2 3">
    <name type="scientific">Flavobacterium stagni</name>
    <dbReference type="NCBI Taxonomy" id="2506421"/>
    <lineage>
        <taxon>Bacteria</taxon>
        <taxon>Pseudomonadati</taxon>
        <taxon>Bacteroidota</taxon>
        <taxon>Flavobacteriia</taxon>
        <taxon>Flavobacteriales</taxon>
        <taxon>Flavobacteriaceae</taxon>
        <taxon>Flavobacterium</taxon>
    </lineage>
</organism>
<keyword evidence="1" id="KW-0472">Membrane</keyword>
<feature type="transmembrane region" description="Helical" evidence="1">
    <location>
        <begin position="38"/>
        <end position="58"/>
    </location>
</feature>
<evidence type="ECO:0000256" key="1">
    <source>
        <dbReference type="SAM" id="Phobius"/>
    </source>
</evidence>
<dbReference type="AlphaFoldDB" id="A0A4Q1K9D1"/>
<dbReference type="PANTHER" id="PTHR37947">
    <property type="entry name" value="BLL2462 PROTEIN"/>
    <property type="match status" value="1"/>
</dbReference>
<evidence type="ECO:0000313" key="2">
    <source>
        <dbReference type="EMBL" id="RXR22948.1"/>
    </source>
</evidence>
<protein>
    <recommendedName>
        <fullName evidence="4">VWA domain-containing protein</fullName>
    </recommendedName>
</protein>
<dbReference type="EMBL" id="SBKN01000003">
    <property type="protein sequence ID" value="RXR22948.1"/>
    <property type="molecule type" value="Genomic_DNA"/>
</dbReference>
<dbReference type="PANTHER" id="PTHR37947:SF1">
    <property type="entry name" value="BLL2462 PROTEIN"/>
    <property type="match status" value="1"/>
</dbReference>
<sequence>MTINTVLLLILALTVASGLSFFHYYYKARSTGKITRVLAFLRFLSIFGILVLLINPIVSRSTYETNKPPLALVVDNSASIADLKADKTAKEVYGKLVENDQLQEKFEVQSYAFDADFRPISNSNDLNFKGKASQLDKVGSNVNAIHKNLPYTTVLLSDGNQTSGSDFVFGFQADHKVFPLIVGDTTQYMDLRIAQVNVNKYAFHKNQFPVEVFLNYTGTQPMNAVFSIQSGNSILVKENVQFSADKRAQIVNALLPANAVGLQIYTATISSKSSEKNTYNNSKKFAVEIIDQKTEVALISDMPHPDLGAIKRSIESNAQRKVTVLKPNQISDLGKYNVLILYQPNARFKSVFETNKNLGLNTFIITGNATDFGLLNQYQTLVDCNMSNQKENYLAQFNSDFNVFAVENIGFENFPPLENPFGNVALKDGTSVLLESRVQGIETGEPLWVFSDQKGKRGALLLGENIWKWRAHSYVEQKSFEKFDQFLDKTIQFLASNDGRKSLIVNHERFYNSGDNIEITAQYFNKNYELDEKARLTISLTNTQTKQRKQYDLVRSSNSFKVNLDGLTPGKYAFNVKELNSNSTYSGSFEVLDFDIEKQFVNADVTKLKQLANHTQGTAYVPNQVDVLIKKLVADPAYKTIQKEVVKKSALIDWKLLLLIITGLFAAEWFIRKYNGML</sequence>
<keyword evidence="1" id="KW-1133">Transmembrane helix</keyword>
<reference evidence="3" key="1">
    <citation type="submission" date="2019-01" db="EMBL/GenBank/DDBJ databases">
        <title>Cytophagaceae bacterium strain CAR-16.</title>
        <authorList>
            <person name="Chen W.-M."/>
        </authorList>
    </citation>
    <scope>NUCLEOTIDE SEQUENCE [LARGE SCALE GENOMIC DNA]</scope>
    <source>
        <strain evidence="3">WWJ-16</strain>
    </source>
</reference>
<evidence type="ECO:0000313" key="3">
    <source>
        <dbReference type="Proteomes" id="UP000289857"/>
    </source>
</evidence>
<proteinExistence type="predicted"/>
<dbReference type="OrthoDB" id="9763076at2"/>
<evidence type="ECO:0008006" key="4">
    <source>
        <dbReference type="Google" id="ProtNLM"/>
    </source>
</evidence>
<keyword evidence="3" id="KW-1185">Reference proteome</keyword>
<dbReference type="Proteomes" id="UP000289857">
    <property type="component" value="Unassembled WGS sequence"/>
</dbReference>
<feature type="transmembrane region" description="Helical" evidence="1">
    <location>
        <begin position="6"/>
        <end position="26"/>
    </location>
</feature>
<name>A0A4Q1K9D1_9FLAO</name>
<keyword evidence="1" id="KW-0812">Transmembrane</keyword>
<comment type="caution">
    <text evidence="2">The sequence shown here is derived from an EMBL/GenBank/DDBJ whole genome shotgun (WGS) entry which is preliminary data.</text>
</comment>
<gene>
    <name evidence="2" type="ORF">EQG61_06870</name>
</gene>
<dbReference type="RefSeq" id="WP_129461178.1">
    <property type="nucleotide sequence ID" value="NZ_SBKN01000003.1"/>
</dbReference>